<feature type="compositionally biased region" description="Acidic residues" evidence="1">
    <location>
        <begin position="11"/>
        <end position="21"/>
    </location>
</feature>
<feature type="region of interest" description="Disordered" evidence="1">
    <location>
        <begin position="246"/>
        <end position="402"/>
    </location>
</feature>
<dbReference type="Proteomes" id="UP000001555">
    <property type="component" value="Unassembled WGS sequence"/>
</dbReference>
<sequence length="490" mass="51906">MPPKTATRNADDDDQSSENESDAPTVVRALESHAQRIEELVTLIVSPPTKRSSGFCRTHTGSSKNHNVRWPTPSQTPLGESWPRDFITPEQPRPSPPQTAQPPITSFGGLRLGGGPPDSQPPVTVPPPTDPWPPVSQSEFNPTPATHAAAVAAPDPRLQQQQPFGVAPPPPTPEGFMHRLISPQRSPTMYKSLAASASSQCTTPLQKGTLRRLSFTSNKPQDIHLTSGSAKSRSCSSLNALCRSGIVGAQGSPTGTSSKSSTEYDFCITSPNPVGEPHWMDTPTPVPRFSWDPQSPHADRSSPERPRPREPPAPQGPTGPLPGASGPPSPRKNLRSKGQHPSPPGGPAASPGAPAQVQPSHGLPPESRPVHYPTPSAETTGPSPLVSPALASTTSTPGLPTGDVDAMVTTVSPVPLPRGVVVPPECQELLTYYDAAPGVPAPLQLILGNAQSVWPSWTAHQPWTSYRILSSLRYPAQPIREAGYLLTTLQ</sequence>
<name>B7PU30_IXOSC</name>
<evidence type="ECO:0000256" key="1">
    <source>
        <dbReference type="SAM" id="MobiDB-lite"/>
    </source>
</evidence>
<evidence type="ECO:0000313" key="4">
    <source>
        <dbReference type="Proteomes" id="UP000001555"/>
    </source>
</evidence>
<feature type="region of interest" description="Disordered" evidence="1">
    <location>
        <begin position="1"/>
        <end position="26"/>
    </location>
</feature>
<feature type="compositionally biased region" description="Pro residues" evidence="1">
    <location>
        <begin position="311"/>
        <end position="330"/>
    </location>
</feature>
<feature type="compositionally biased region" description="Low complexity" evidence="1">
    <location>
        <begin position="251"/>
        <end position="261"/>
    </location>
</feature>
<dbReference type="EMBL" id="DS790259">
    <property type="protein sequence ID" value="EEC10102.1"/>
    <property type="molecule type" value="Genomic_DNA"/>
</dbReference>
<feature type="compositionally biased region" description="Low complexity" evidence="1">
    <location>
        <begin position="347"/>
        <end position="360"/>
    </location>
</feature>
<proteinExistence type="predicted"/>
<feature type="compositionally biased region" description="Pro residues" evidence="1">
    <location>
        <begin position="118"/>
        <end position="134"/>
    </location>
</feature>
<keyword evidence="4" id="KW-1185">Reference proteome</keyword>
<feature type="compositionally biased region" description="Pro residues" evidence="1">
    <location>
        <begin position="91"/>
        <end position="100"/>
    </location>
</feature>
<dbReference type="InParanoid" id="B7PU30"/>
<feature type="region of interest" description="Disordered" evidence="1">
    <location>
        <begin position="214"/>
        <end position="234"/>
    </location>
</feature>
<reference evidence="3" key="2">
    <citation type="submission" date="2020-05" db="UniProtKB">
        <authorList>
            <consortium name="EnsemblMetazoa"/>
        </authorList>
    </citation>
    <scope>IDENTIFICATION</scope>
    <source>
        <strain evidence="3">wikel</strain>
    </source>
</reference>
<dbReference type="EMBL" id="ABJB010218380">
    <property type="status" value="NOT_ANNOTATED_CDS"/>
    <property type="molecule type" value="Genomic_DNA"/>
</dbReference>
<evidence type="ECO:0000313" key="3">
    <source>
        <dbReference type="EnsemblMetazoa" id="ISCW019735-PA"/>
    </source>
</evidence>
<dbReference type="VEuPathDB" id="VectorBase:ISCI019735"/>
<dbReference type="EnsemblMetazoa" id="ISCW019735-RA">
    <property type="protein sequence ID" value="ISCW019735-PA"/>
    <property type="gene ID" value="ISCW019735"/>
</dbReference>
<dbReference type="AlphaFoldDB" id="B7PU30"/>
<accession>B7PU30</accession>
<evidence type="ECO:0000313" key="2">
    <source>
        <dbReference type="EMBL" id="EEC10102.1"/>
    </source>
</evidence>
<dbReference type="VEuPathDB" id="VectorBase:ISCW019735"/>
<feature type="compositionally biased region" description="Basic and acidic residues" evidence="1">
    <location>
        <begin position="297"/>
        <end position="310"/>
    </location>
</feature>
<feature type="compositionally biased region" description="Low complexity" evidence="1">
    <location>
        <begin position="135"/>
        <end position="156"/>
    </location>
</feature>
<organism>
    <name type="scientific">Ixodes scapularis</name>
    <name type="common">Black-legged tick</name>
    <name type="synonym">Deer tick</name>
    <dbReference type="NCBI Taxonomy" id="6945"/>
    <lineage>
        <taxon>Eukaryota</taxon>
        <taxon>Metazoa</taxon>
        <taxon>Ecdysozoa</taxon>
        <taxon>Arthropoda</taxon>
        <taxon>Chelicerata</taxon>
        <taxon>Arachnida</taxon>
        <taxon>Acari</taxon>
        <taxon>Parasitiformes</taxon>
        <taxon>Ixodida</taxon>
        <taxon>Ixodoidea</taxon>
        <taxon>Ixodidae</taxon>
        <taxon>Ixodinae</taxon>
        <taxon>Ixodes</taxon>
    </lineage>
</organism>
<dbReference type="PaxDb" id="6945-B7PU30"/>
<dbReference type="HOGENOM" id="CLU_557002_0_0_1"/>
<feature type="region of interest" description="Disordered" evidence="1">
    <location>
        <begin position="45"/>
        <end position="179"/>
    </location>
</feature>
<gene>
    <name evidence="2" type="ORF">IscW_ISCW019735</name>
</gene>
<protein>
    <submittedName>
        <fullName evidence="2 3">Uncharacterized protein</fullName>
    </submittedName>
</protein>
<reference evidence="2 4" key="1">
    <citation type="submission" date="2008-03" db="EMBL/GenBank/DDBJ databases">
        <title>Annotation of Ixodes scapularis.</title>
        <authorList>
            <consortium name="Ixodes scapularis Genome Project Consortium"/>
            <person name="Caler E."/>
            <person name="Hannick L.I."/>
            <person name="Bidwell S."/>
            <person name="Joardar V."/>
            <person name="Thiagarajan M."/>
            <person name="Amedeo P."/>
            <person name="Galinsky K.J."/>
            <person name="Schobel S."/>
            <person name="Inman J."/>
            <person name="Hostetler J."/>
            <person name="Miller J."/>
            <person name="Hammond M."/>
            <person name="Megy K."/>
            <person name="Lawson D."/>
            <person name="Kodira C."/>
            <person name="Sutton G."/>
            <person name="Meyer J."/>
            <person name="Hill C.A."/>
            <person name="Birren B."/>
            <person name="Nene V."/>
            <person name="Collins F."/>
            <person name="Alarcon-Chaidez F."/>
            <person name="Wikel S."/>
            <person name="Strausberg R."/>
        </authorList>
    </citation>
    <scope>NUCLEOTIDE SEQUENCE [LARGE SCALE GENOMIC DNA]</scope>
    <source>
        <strain evidence="4">Wikel</strain>
        <strain evidence="2">Wikel colony</strain>
    </source>
</reference>